<dbReference type="InterPro" id="IPR001387">
    <property type="entry name" value="Cro/C1-type_HTH"/>
</dbReference>
<dbReference type="AlphaFoldDB" id="A0A2S6ICM5"/>
<protein>
    <recommendedName>
        <fullName evidence="3">HTH cro/C1-type domain-containing protein</fullName>
    </recommendedName>
</protein>
<dbReference type="PANTHER" id="PTHR46797:SF1">
    <property type="entry name" value="METHYLPHOSPHONATE SYNTHASE"/>
    <property type="match status" value="1"/>
</dbReference>
<dbReference type="Gene3D" id="1.10.260.40">
    <property type="entry name" value="lambda repressor-like DNA-binding domains"/>
    <property type="match status" value="2"/>
</dbReference>
<evidence type="ECO:0000256" key="2">
    <source>
        <dbReference type="SAM" id="MobiDB-lite"/>
    </source>
</evidence>
<evidence type="ECO:0000313" key="4">
    <source>
        <dbReference type="EMBL" id="PPK91947.1"/>
    </source>
</evidence>
<dbReference type="InterPro" id="IPR010982">
    <property type="entry name" value="Lambda_DNA-bd_dom_sf"/>
</dbReference>
<reference evidence="4 5" key="1">
    <citation type="submission" date="2018-02" db="EMBL/GenBank/DDBJ databases">
        <title>Genomic Encyclopedia of Archaeal and Bacterial Type Strains, Phase II (KMG-II): from individual species to whole genera.</title>
        <authorList>
            <person name="Goeker M."/>
        </authorList>
    </citation>
    <scope>NUCLEOTIDE SEQUENCE [LARGE SCALE GENOMIC DNA]</scope>
    <source>
        <strain evidence="4 5">DSM 22857</strain>
    </source>
</reference>
<feature type="domain" description="HTH cro/C1-type" evidence="3">
    <location>
        <begin position="52"/>
        <end position="84"/>
    </location>
</feature>
<sequence length="271" mass="29475">MPRRRSEEPSPLSIAGRLERLIAIAQRTGRGPMDSQQIAALTQKVGHPLTSSYISQLRRGSRTNPTIDSLRALAAVFSVPVSYFFPGEAEPDDQPPFLVGADDRQGGVEGTAPRPAEHRPSEVTSPVAAKLEELFERSRALEGGPRTVEDVARRCAELGYEVSAGYLEDMRSGVRDNPSLKAMEGIAKAFGVHISFFFSAPAGMESEQDVAQADRALHEVMRDEGIREIALRSSELDPAGRRILAAMLRELSDVKITRHEPTPPPPAADGE</sequence>
<name>A0A2S6ICM5_9ACTN</name>
<organism evidence="4 5">
    <name type="scientific">Kineococcus xinjiangensis</name>
    <dbReference type="NCBI Taxonomy" id="512762"/>
    <lineage>
        <taxon>Bacteria</taxon>
        <taxon>Bacillati</taxon>
        <taxon>Actinomycetota</taxon>
        <taxon>Actinomycetes</taxon>
        <taxon>Kineosporiales</taxon>
        <taxon>Kineosporiaceae</taxon>
        <taxon>Kineococcus</taxon>
    </lineage>
</organism>
<dbReference type="Proteomes" id="UP000239485">
    <property type="component" value="Unassembled WGS sequence"/>
</dbReference>
<dbReference type="SUPFAM" id="SSF47413">
    <property type="entry name" value="lambda repressor-like DNA-binding domains"/>
    <property type="match status" value="1"/>
</dbReference>
<keyword evidence="5" id="KW-1185">Reference proteome</keyword>
<dbReference type="InterPro" id="IPR050807">
    <property type="entry name" value="TransReg_Diox_bact_type"/>
</dbReference>
<comment type="caution">
    <text evidence="4">The sequence shown here is derived from an EMBL/GenBank/DDBJ whole genome shotgun (WGS) entry which is preliminary data.</text>
</comment>
<feature type="region of interest" description="Disordered" evidence="2">
    <location>
        <begin position="92"/>
        <end position="124"/>
    </location>
</feature>
<gene>
    <name evidence="4" type="ORF">CLV92_11928</name>
</gene>
<dbReference type="GO" id="GO:0005829">
    <property type="term" value="C:cytosol"/>
    <property type="evidence" value="ECO:0007669"/>
    <property type="project" value="TreeGrafter"/>
</dbReference>
<dbReference type="GO" id="GO:0003677">
    <property type="term" value="F:DNA binding"/>
    <property type="evidence" value="ECO:0007669"/>
    <property type="project" value="UniProtKB-KW"/>
</dbReference>
<proteinExistence type="predicted"/>
<dbReference type="EMBL" id="PTJD01000019">
    <property type="protein sequence ID" value="PPK91947.1"/>
    <property type="molecule type" value="Genomic_DNA"/>
</dbReference>
<dbReference type="GO" id="GO:0003700">
    <property type="term" value="F:DNA-binding transcription factor activity"/>
    <property type="evidence" value="ECO:0007669"/>
    <property type="project" value="TreeGrafter"/>
</dbReference>
<evidence type="ECO:0000259" key="3">
    <source>
        <dbReference type="PROSITE" id="PS50943"/>
    </source>
</evidence>
<feature type="domain" description="HTH cro/C1-type" evidence="3">
    <location>
        <begin position="172"/>
        <end position="197"/>
    </location>
</feature>
<accession>A0A2S6ICM5</accession>
<evidence type="ECO:0000256" key="1">
    <source>
        <dbReference type="ARBA" id="ARBA00023125"/>
    </source>
</evidence>
<evidence type="ECO:0000313" key="5">
    <source>
        <dbReference type="Proteomes" id="UP000239485"/>
    </source>
</evidence>
<keyword evidence="1" id="KW-0238">DNA-binding</keyword>
<dbReference type="PROSITE" id="PS50943">
    <property type="entry name" value="HTH_CROC1"/>
    <property type="match status" value="2"/>
</dbReference>
<dbReference type="PANTHER" id="PTHR46797">
    <property type="entry name" value="HTH-TYPE TRANSCRIPTIONAL REGULATOR"/>
    <property type="match status" value="1"/>
</dbReference>